<dbReference type="EMBL" id="BAAADM010000008">
    <property type="protein sequence ID" value="GAA0431340.1"/>
    <property type="molecule type" value="Genomic_DNA"/>
</dbReference>
<dbReference type="CDD" id="cd00773">
    <property type="entry name" value="HisRS-like_core"/>
    <property type="match status" value="1"/>
</dbReference>
<keyword evidence="6 9" id="KW-0028">Amino-acid biosynthesis</keyword>
<comment type="similarity">
    <text evidence="3 9">Belongs to the class-II aminoacyl-tRNA synthetase family. HisZ subfamily.</text>
</comment>
<evidence type="ECO:0000256" key="2">
    <source>
        <dbReference type="ARBA" id="ARBA00004667"/>
    </source>
</evidence>
<feature type="domain" description="Class II Histidinyl-tRNA synthetase (HisRS)-like catalytic core" evidence="10">
    <location>
        <begin position="27"/>
        <end position="308"/>
    </location>
</feature>
<name>A0ABP3IXM8_9BACI</name>
<comment type="subunit">
    <text evidence="9">Heteromultimer composed of HisG and HisZ subunits.</text>
</comment>
<evidence type="ECO:0000259" key="10">
    <source>
        <dbReference type="Pfam" id="PF13393"/>
    </source>
</evidence>
<evidence type="ECO:0000256" key="7">
    <source>
        <dbReference type="ARBA" id="ARBA00023102"/>
    </source>
</evidence>
<evidence type="ECO:0000256" key="6">
    <source>
        <dbReference type="ARBA" id="ARBA00022605"/>
    </source>
</evidence>
<gene>
    <name evidence="9" type="primary">hisZ</name>
    <name evidence="11" type="ORF">GCM10008983_04830</name>
</gene>
<keyword evidence="12" id="KW-1185">Reference proteome</keyword>
<evidence type="ECO:0000313" key="12">
    <source>
        <dbReference type="Proteomes" id="UP001501459"/>
    </source>
</evidence>
<dbReference type="GO" id="GO:0016757">
    <property type="term" value="F:glycosyltransferase activity"/>
    <property type="evidence" value="ECO:0007669"/>
    <property type="project" value="UniProtKB-KW"/>
</dbReference>
<keyword evidence="7 9" id="KW-0368">Histidine biosynthesis</keyword>
<evidence type="ECO:0000313" key="11">
    <source>
        <dbReference type="EMBL" id="GAA0431340.1"/>
    </source>
</evidence>
<dbReference type="SUPFAM" id="SSF55681">
    <property type="entry name" value="Class II aaRS and biotin synthetases"/>
    <property type="match status" value="1"/>
</dbReference>
<reference evidence="12" key="1">
    <citation type="journal article" date="2019" name="Int. J. Syst. Evol. Microbiol.">
        <title>The Global Catalogue of Microorganisms (GCM) 10K type strain sequencing project: providing services to taxonomists for standard genome sequencing and annotation.</title>
        <authorList>
            <consortium name="The Broad Institute Genomics Platform"/>
            <consortium name="The Broad Institute Genome Sequencing Center for Infectious Disease"/>
            <person name="Wu L."/>
            <person name="Ma J."/>
        </authorList>
    </citation>
    <scope>NUCLEOTIDE SEQUENCE [LARGE SCALE GENOMIC DNA]</scope>
    <source>
        <strain evidence="12">JCM 12149</strain>
    </source>
</reference>
<evidence type="ECO:0000256" key="3">
    <source>
        <dbReference type="ARBA" id="ARBA00005539"/>
    </source>
</evidence>
<comment type="function">
    <text evidence="8 9">Required for the first step of histidine biosynthesis. May allow the feedback regulation of ATP phosphoribosyltransferase activity by histidine.</text>
</comment>
<comment type="pathway">
    <text evidence="2 9">Amino-acid biosynthesis; L-histidine biosynthesis; L-histidine from 5-phospho-alpha-D-ribose 1-diphosphate: step 1/9.</text>
</comment>
<sequence length="413" mass="46221">MVFYQNGTESNGHTAKLLLRNSLLPLLEQRFRTYGYIKTSTSAFQDYDLYTSVTGTVPKNEMIKTIDPSGEVLVLRPDVTIPIAQQAAFSDKSHRRQFYVQDVYRLSSEKNRHEELTQAGVECFGENTHENDAELIAMAAHLLNDLQFSQHRIVISHAGFFKELLDQLPLSPEQTEQLQAMIQSKNMAEIKPFLSNLPINRELAEAVETIPMLYGRPEEVITKASDISLNDAMQQTISNLNTVLDVLKAYGVRDTVVFDLGLINDMDYYSGVIFQGYVAGSSKPVLMGGRYNHLTEQFGKRMAAIGFGCFADYLLEALEKDGQPPKMERPVQVAIYYDDHSTSHALATAGKLRDDGLKVITLPVAHTSEMEPPSLGTVSMTTDHNVLNHGNKHSEFRTADELANLLQLEMRGD</sequence>
<evidence type="ECO:0000256" key="9">
    <source>
        <dbReference type="HAMAP-Rule" id="MF_00125"/>
    </source>
</evidence>
<dbReference type="InterPro" id="IPR004517">
    <property type="entry name" value="HisZ"/>
</dbReference>
<evidence type="ECO:0000256" key="5">
    <source>
        <dbReference type="ARBA" id="ARBA00022490"/>
    </source>
</evidence>
<keyword evidence="5 9" id="KW-0963">Cytoplasm</keyword>
<dbReference type="PANTHER" id="PTHR43707:SF6">
    <property type="entry name" value="ATP PHOSPHORIBOSYLTRANSFERASE REGULATORY SUBUNIT"/>
    <property type="match status" value="1"/>
</dbReference>
<proteinExistence type="inferred from homology"/>
<dbReference type="Proteomes" id="UP001501459">
    <property type="component" value="Unassembled WGS sequence"/>
</dbReference>
<dbReference type="PIRSF" id="PIRSF001549">
    <property type="entry name" value="His-tRNA_synth"/>
    <property type="match status" value="1"/>
</dbReference>
<protein>
    <recommendedName>
        <fullName evidence="4 9">ATP phosphoribosyltransferase regulatory subunit</fullName>
    </recommendedName>
</protein>
<dbReference type="PANTHER" id="PTHR43707">
    <property type="entry name" value="HISTIDYL-TRNA SYNTHETASE"/>
    <property type="match status" value="1"/>
</dbReference>
<comment type="subcellular location">
    <subcellularLocation>
        <location evidence="1 9">Cytoplasm</location>
    </subcellularLocation>
</comment>
<accession>A0ABP3IXM8</accession>
<dbReference type="InterPro" id="IPR045864">
    <property type="entry name" value="aa-tRNA-synth_II/BPL/LPL"/>
</dbReference>
<evidence type="ECO:0000256" key="8">
    <source>
        <dbReference type="ARBA" id="ARBA00025246"/>
    </source>
</evidence>
<dbReference type="Pfam" id="PF13393">
    <property type="entry name" value="tRNA-synt_His"/>
    <property type="match status" value="1"/>
</dbReference>
<keyword evidence="11" id="KW-0808">Transferase</keyword>
<keyword evidence="11" id="KW-0328">Glycosyltransferase</keyword>
<dbReference type="InterPro" id="IPR041715">
    <property type="entry name" value="HisRS-like_core"/>
</dbReference>
<dbReference type="RefSeq" id="WP_343750945.1">
    <property type="nucleotide sequence ID" value="NZ_BAAADM010000008.1"/>
</dbReference>
<evidence type="ECO:0000256" key="1">
    <source>
        <dbReference type="ARBA" id="ARBA00004496"/>
    </source>
</evidence>
<dbReference type="Gene3D" id="3.30.930.10">
    <property type="entry name" value="Bira Bifunctional Protein, Domain 2"/>
    <property type="match status" value="1"/>
</dbReference>
<comment type="miscellaneous">
    <text evidence="9">This function is generally fulfilled by the C-terminal part of HisG, which is missing in some bacteria such as this one.</text>
</comment>
<comment type="caution">
    <text evidence="11">The sequence shown here is derived from an EMBL/GenBank/DDBJ whole genome shotgun (WGS) entry which is preliminary data.</text>
</comment>
<dbReference type="HAMAP" id="MF_00125">
    <property type="entry name" value="HisZ"/>
    <property type="match status" value="1"/>
</dbReference>
<evidence type="ECO:0000256" key="4">
    <source>
        <dbReference type="ARBA" id="ARBA00020397"/>
    </source>
</evidence>
<organism evidence="11 12">
    <name type="scientific">Lentibacillus halophilus</name>
    <dbReference type="NCBI Taxonomy" id="295065"/>
    <lineage>
        <taxon>Bacteria</taxon>
        <taxon>Bacillati</taxon>
        <taxon>Bacillota</taxon>
        <taxon>Bacilli</taxon>
        <taxon>Bacillales</taxon>
        <taxon>Bacillaceae</taxon>
        <taxon>Lentibacillus</taxon>
    </lineage>
</organism>
<dbReference type="InterPro" id="IPR004516">
    <property type="entry name" value="HisRS/HisZ"/>
</dbReference>